<reference evidence="2" key="1">
    <citation type="submission" date="2020-11" db="EMBL/GenBank/DDBJ databases">
        <title>Isolation and identification of active actinomycetes.</title>
        <authorList>
            <person name="Yu B."/>
        </authorList>
    </citation>
    <scope>NUCLEOTIDE SEQUENCE</scope>
    <source>
        <strain evidence="2">NEAU-YB345</strain>
    </source>
</reference>
<protein>
    <submittedName>
        <fullName evidence="2">Uncharacterized protein</fullName>
    </submittedName>
</protein>
<organism evidence="2 3">
    <name type="scientific">Streptacidiphilus fuscans</name>
    <dbReference type="NCBI Taxonomy" id="2789292"/>
    <lineage>
        <taxon>Bacteria</taxon>
        <taxon>Bacillati</taxon>
        <taxon>Actinomycetota</taxon>
        <taxon>Actinomycetes</taxon>
        <taxon>Kitasatosporales</taxon>
        <taxon>Streptomycetaceae</taxon>
        <taxon>Streptacidiphilus</taxon>
    </lineage>
</organism>
<keyword evidence="3" id="KW-1185">Reference proteome</keyword>
<proteinExistence type="predicted"/>
<evidence type="ECO:0000313" key="3">
    <source>
        <dbReference type="Proteomes" id="UP000657385"/>
    </source>
</evidence>
<dbReference type="EMBL" id="JADPRT010000013">
    <property type="protein sequence ID" value="MBF9071776.1"/>
    <property type="molecule type" value="Genomic_DNA"/>
</dbReference>
<dbReference type="Proteomes" id="UP000657385">
    <property type="component" value="Unassembled WGS sequence"/>
</dbReference>
<comment type="caution">
    <text evidence="2">The sequence shown here is derived from an EMBL/GenBank/DDBJ whole genome shotgun (WGS) entry which is preliminary data.</text>
</comment>
<dbReference type="RefSeq" id="WP_196196946.1">
    <property type="nucleotide sequence ID" value="NZ_JADPRT010000013.1"/>
</dbReference>
<accession>A0A931BA13</accession>
<sequence length="236" mass="25111">MFDVAVARDPHFGVTAQTGEHSPASETIAQVLTDFGFARRTPDSPWALGPVEGSVFLHLRELVAQLRRLGLRVNADPAFDYLAAQSDDPSQDRALDGAARALDAVDRPRIHAAIGSHPEHGPVVRLLDGQMAARHLLQQARFAPVPGSRLHAYTGPAEQRLAASRGVLTQLRAAGLTVASDLAYEPQPAADARLTEVAARARAARATSPHAPGARTPAALRPAVGADPRHAWSRAR</sequence>
<evidence type="ECO:0000313" key="2">
    <source>
        <dbReference type="EMBL" id="MBF9071776.1"/>
    </source>
</evidence>
<gene>
    <name evidence="2" type="ORF">I2501_27505</name>
</gene>
<name>A0A931BA13_9ACTN</name>
<evidence type="ECO:0000256" key="1">
    <source>
        <dbReference type="SAM" id="MobiDB-lite"/>
    </source>
</evidence>
<feature type="region of interest" description="Disordered" evidence="1">
    <location>
        <begin position="201"/>
        <end position="236"/>
    </location>
</feature>
<dbReference type="AlphaFoldDB" id="A0A931BA13"/>